<protein>
    <submittedName>
        <fullName evidence="1">Uncharacterized protein</fullName>
    </submittedName>
</protein>
<evidence type="ECO:0000313" key="1">
    <source>
        <dbReference type="EMBL" id="KGK99556.1"/>
    </source>
</evidence>
<comment type="caution">
    <text evidence="1">The sequence shown here is derived from an EMBL/GenBank/DDBJ whole genome shotgun (WGS) entry which is preliminary data.</text>
</comment>
<evidence type="ECO:0000313" key="2">
    <source>
        <dbReference type="Proteomes" id="UP000029859"/>
    </source>
</evidence>
<organism evidence="1 2">
    <name type="scientific">Methanococcoides methylutens</name>
    <dbReference type="NCBI Taxonomy" id="2226"/>
    <lineage>
        <taxon>Archaea</taxon>
        <taxon>Methanobacteriati</taxon>
        <taxon>Methanobacteriota</taxon>
        <taxon>Stenosarchaea group</taxon>
        <taxon>Methanomicrobia</taxon>
        <taxon>Methanosarcinales</taxon>
        <taxon>Methanosarcinaceae</taxon>
        <taxon>Methanococcoides</taxon>
    </lineage>
</organism>
<dbReference type="Proteomes" id="UP000029859">
    <property type="component" value="Unassembled WGS sequence"/>
</dbReference>
<dbReference type="PROSITE" id="PS00018">
    <property type="entry name" value="EF_HAND_1"/>
    <property type="match status" value="1"/>
</dbReference>
<keyword evidence="2" id="KW-1185">Reference proteome</keyword>
<name>A0A099T5S4_METMT</name>
<proteinExistence type="predicted"/>
<accession>A0A099T5S4</accession>
<dbReference type="RefSeq" id="WP_048193288.1">
    <property type="nucleotide sequence ID" value="NZ_CAAGSM010000007.1"/>
</dbReference>
<reference evidence="1 2" key="1">
    <citation type="submission" date="2014-09" db="EMBL/GenBank/DDBJ databases">
        <title>Draft genome sequence of an obligately methylotrophic methanogen, Methanococcoides methylutens, isolated from marine sediment.</title>
        <authorList>
            <person name="Guan Y."/>
            <person name="Ngugi D.K."/>
            <person name="Blom J."/>
            <person name="Ali S."/>
            <person name="Ferry J.G."/>
            <person name="Stingl U."/>
        </authorList>
    </citation>
    <scope>NUCLEOTIDE SEQUENCE [LARGE SCALE GENOMIC DNA]</scope>
    <source>
        <strain evidence="1 2">DSM 2657</strain>
    </source>
</reference>
<dbReference type="OrthoDB" id="59577at2157"/>
<gene>
    <name evidence="1" type="ORF">LI82_02060</name>
</gene>
<dbReference type="AlphaFoldDB" id="A0A099T5S4"/>
<sequence>MNNKNILAIMSGLLVCLLLAGTAVAADPVVLSATTMDADGNGHIDAYDITFDIGITEFNDSKCVVEGYTVEGNVTDGSVSVILNLTEIEDYDTGALPALTVDGIDVEEFDGAAPVLLSATTVDGDGDNKVDGYDMIFTEPLDLTSVTTDKWDFNYDGRTSYSLDYAEFETVVYMTFTEDPDAFDTSSTPYLETVGEVDDLHGNDLALGEIIGIDGVSPVIADAYSDATEEGVLRTGDSITFTIELVDSMDVELFAEAEANASSSTYNGAELVWYQDELSGLITAIYTVGADDADQTTPLQLFNINVTDAEGNTAANVDITDVQKIIDANAPVVLNATTCDLNNNGKIDAYKIIFSEAVNDYSYVDCAVAGYSVLGGDTGETANDSILYLIFEEGGSYDTNVLPNITALEGAISDLAGNGIAAVGNDNITEEDGAAPAIISVGSIAYNDDGGPAEDVLGLNDWINFTVTPSTKDDVDFINTSTFNGVELVWTEELDGTWTATYTVLEGHTSSMDAQLTGVFATDEFGNAGLENVDEATYIINAGGPMIMEAFTMDANYNGLIDGYNVTFIDAINDSTLNITNWNVEGHTILSWDTGEAADDSNLFVYFDEIAADNTAALPNLTIPNPEVADLDGDVLNGAFCDEEGIVESDGAAPVLMYAYVDSDDSYGCEGYEIDVNFSEDVTGIEGNVSFKEGYESLYYDGYIIHMSSYEGTLWAFDYDGQLQTGDSPEITAINNMMDAEGNAAVLYGDSGVVVNTFRKEIVAGYNFISFPIADEGTVTLADVGLDIDAVESVWTYNPQDGWVFSIDGSFEVEGGVGYIVVATDDFILAPNVNNYPAEFESPALTTVYEGWNLVGHYKAHDQCTYGAFETLMPMNPIDTASLNSVMYEQRTAGELGLRELNAFSDDDRDVVTGNAYWINVDCEDGYSVGSSYGYWFGL</sequence>
<dbReference type="InterPro" id="IPR018247">
    <property type="entry name" value="EF_Hand_1_Ca_BS"/>
</dbReference>
<dbReference type="EMBL" id="JRHO01000005">
    <property type="protein sequence ID" value="KGK99556.1"/>
    <property type="molecule type" value="Genomic_DNA"/>
</dbReference>